<keyword evidence="8" id="KW-0449">Lipoprotein</keyword>
<comment type="catalytic activity">
    <reaction evidence="7">
        <text>L-cysteinyl-[prolipoprotein] + a 1,2-diacyl-sn-glycero-3-phospho-(1'-sn-glycerol) = an S-1,2-diacyl-sn-glyceryl-L-cysteinyl-[prolipoprotein] + sn-glycerol 1-phosphate + H(+)</text>
        <dbReference type="Rhea" id="RHEA:56712"/>
        <dbReference type="Rhea" id="RHEA-COMP:14679"/>
        <dbReference type="Rhea" id="RHEA-COMP:14680"/>
        <dbReference type="ChEBI" id="CHEBI:15378"/>
        <dbReference type="ChEBI" id="CHEBI:29950"/>
        <dbReference type="ChEBI" id="CHEBI:57685"/>
        <dbReference type="ChEBI" id="CHEBI:64716"/>
        <dbReference type="ChEBI" id="CHEBI:140658"/>
        <dbReference type="EC" id="2.5.1.145"/>
    </reaction>
</comment>
<keyword evidence="4 7" id="KW-0812">Transmembrane</keyword>
<dbReference type="HAMAP" id="MF_01147">
    <property type="entry name" value="Lgt"/>
    <property type="match status" value="1"/>
</dbReference>
<keyword evidence="3 7" id="KW-0808">Transferase</keyword>
<dbReference type="OrthoDB" id="871140at2"/>
<dbReference type="EMBL" id="QGGB01000009">
    <property type="protein sequence ID" value="PWN05733.1"/>
    <property type="molecule type" value="Genomic_DNA"/>
</dbReference>
<evidence type="ECO:0000256" key="3">
    <source>
        <dbReference type="ARBA" id="ARBA00022679"/>
    </source>
</evidence>
<feature type="transmembrane region" description="Helical" evidence="7">
    <location>
        <begin position="281"/>
        <end position="298"/>
    </location>
</feature>
<dbReference type="EC" id="2.5.1.145" evidence="7"/>
<sequence>MDSSNYIHWNADPVIFTIPEFDLPFQISIYGILLAAVLMWLGWGKIKPKPTGKKGKGQAEEPEAWKVLGLALGAFILGQIPFLFISSPGFDSIGPIQPRWYGLMFAMAFISGYTIGSKMYKDAGRTQQELDRLLIYVLVATIIGARLGHVFFYEAEFYLRNIHLIPQVWTGGLASHGAAVGIIIAMWLYARNTKNTSFLWVADRVVPGVAIGGMFIRIGNFFNSEILGDPTTLPWAVVFERIDMVPRHPSMLYESLSCVIILAVLWWIYNKYDRKPPEGALFGTFLVLLFTGRFLIEFTKQTQADFLAGAPFDMGQLLSVPFVLIGAWLLWKKVDWKKN</sequence>
<feature type="transmembrane region" description="Helical" evidence="7">
    <location>
        <begin position="173"/>
        <end position="190"/>
    </location>
</feature>
<evidence type="ECO:0000256" key="4">
    <source>
        <dbReference type="ARBA" id="ARBA00022692"/>
    </source>
</evidence>
<dbReference type="AlphaFoldDB" id="A0A316TMB2"/>
<keyword evidence="5 7" id="KW-1133">Transmembrane helix</keyword>
<dbReference type="InterPro" id="IPR001640">
    <property type="entry name" value="Lgt"/>
</dbReference>
<organism evidence="8 9">
    <name type="scientific">Rhodohalobacter mucosus</name>
    <dbReference type="NCBI Taxonomy" id="2079485"/>
    <lineage>
        <taxon>Bacteria</taxon>
        <taxon>Pseudomonadati</taxon>
        <taxon>Balneolota</taxon>
        <taxon>Balneolia</taxon>
        <taxon>Balneolales</taxon>
        <taxon>Balneolaceae</taxon>
        <taxon>Rhodohalobacter</taxon>
    </lineage>
</organism>
<dbReference type="Proteomes" id="UP000245533">
    <property type="component" value="Unassembled WGS sequence"/>
</dbReference>
<feature type="transmembrane region" description="Helical" evidence="7">
    <location>
        <begin position="251"/>
        <end position="269"/>
    </location>
</feature>
<feature type="transmembrane region" description="Helical" evidence="7">
    <location>
        <begin position="133"/>
        <end position="153"/>
    </location>
</feature>
<feature type="transmembrane region" description="Helical" evidence="7">
    <location>
        <begin position="23"/>
        <end position="43"/>
    </location>
</feature>
<evidence type="ECO:0000256" key="1">
    <source>
        <dbReference type="ARBA" id="ARBA00007150"/>
    </source>
</evidence>
<dbReference type="RefSeq" id="WP_109647760.1">
    <property type="nucleotide sequence ID" value="NZ_QGGB01000009.1"/>
</dbReference>
<dbReference type="Pfam" id="PF01790">
    <property type="entry name" value="LGT"/>
    <property type="match status" value="1"/>
</dbReference>
<evidence type="ECO:0000256" key="2">
    <source>
        <dbReference type="ARBA" id="ARBA00022475"/>
    </source>
</evidence>
<keyword evidence="9" id="KW-1185">Reference proteome</keyword>
<gene>
    <name evidence="7 8" type="primary">lgt</name>
    <name evidence="8" type="ORF">DDZ15_14200</name>
</gene>
<feature type="transmembrane region" description="Helical" evidence="7">
    <location>
        <begin position="64"/>
        <end position="85"/>
    </location>
</feature>
<dbReference type="GO" id="GO:0042158">
    <property type="term" value="P:lipoprotein biosynthetic process"/>
    <property type="evidence" value="ECO:0007669"/>
    <property type="project" value="UniProtKB-UniRule"/>
</dbReference>
<evidence type="ECO:0000256" key="5">
    <source>
        <dbReference type="ARBA" id="ARBA00022989"/>
    </source>
</evidence>
<dbReference type="UniPathway" id="UPA00664"/>
<dbReference type="GO" id="GO:0005886">
    <property type="term" value="C:plasma membrane"/>
    <property type="evidence" value="ECO:0007669"/>
    <property type="project" value="UniProtKB-SubCell"/>
</dbReference>
<proteinExistence type="inferred from homology"/>
<evidence type="ECO:0000256" key="7">
    <source>
        <dbReference type="HAMAP-Rule" id="MF_01147"/>
    </source>
</evidence>
<comment type="pathway">
    <text evidence="7">Protein modification; lipoprotein biosynthesis (diacylglyceryl transfer).</text>
</comment>
<protein>
    <recommendedName>
        <fullName evidence="7">Phosphatidylglycerol--prolipoprotein diacylglyceryl transferase</fullName>
        <ecNumber evidence="7">2.5.1.145</ecNumber>
    </recommendedName>
</protein>
<dbReference type="GO" id="GO:0008961">
    <property type="term" value="F:phosphatidylglycerol-prolipoprotein diacylglyceryl transferase activity"/>
    <property type="evidence" value="ECO:0007669"/>
    <property type="project" value="UniProtKB-UniRule"/>
</dbReference>
<dbReference type="PROSITE" id="PS01311">
    <property type="entry name" value="LGT"/>
    <property type="match status" value="1"/>
</dbReference>
<keyword evidence="6 7" id="KW-0472">Membrane</keyword>
<reference evidence="8 9" key="1">
    <citation type="submission" date="2018-05" db="EMBL/GenBank/DDBJ databases">
        <title>Rhodohalobacter halophilus gen. nov., sp. nov., a moderately halophilic member of the family Balneolaceae.</title>
        <authorList>
            <person name="Liu Z.-W."/>
        </authorList>
    </citation>
    <scope>NUCLEOTIDE SEQUENCE [LARGE SCALE GENOMIC DNA]</scope>
    <source>
        <strain evidence="8 9">8A47</strain>
    </source>
</reference>
<comment type="function">
    <text evidence="7">Catalyzes the transfer of the diacylglyceryl group from phosphatidylglycerol to the sulfhydryl group of the N-terminal cysteine of a prolipoprotein, the first step in the formation of mature lipoproteins.</text>
</comment>
<dbReference type="PANTHER" id="PTHR30589">
    <property type="entry name" value="PROLIPOPROTEIN DIACYLGLYCERYL TRANSFERASE"/>
    <property type="match status" value="1"/>
</dbReference>
<evidence type="ECO:0000256" key="6">
    <source>
        <dbReference type="ARBA" id="ARBA00023136"/>
    </source>
</evidence>
<accession>A0A316TMB2</accession>
<feature type="transmembrane region" description="Helical" evidence="7">
    <location>
        <begin position="310"/>
        <end position="331"/>
    </location>
</feature>
<feature type="transmembrane region" description="Helical" evidence="7">
    <location>
        <begin position="100"/>
        <end position="121"/>
    </location>
</feature>
<dbReference type="NCBIfam" id="TIGR00544">
    <property type="entry name" value="lgt"/>
    <property type="match status" value="1"/>
</dbReference>
<evidence type="ECO:0000313" key="9">
    <source>
        <dbReference type="Proteomes" id="UP000245533"/>
    </source>
</evidence>
<comment type="subcellular location">
    <subcellularLocation>
        <location evidence="7">Cell membrane</location>
        <topology evidence="7">Multi-pass membrane protein</topology>
    </subcellularLocation>
</comment>
<keyword evidence="2 7" id="KW-1003">Cell membrane</keyword>
<dbReference type="PANTHER" id="PTHR30589:SF0">
    <property type="entry name" value="PHOSPHATIDYLGLYCEROL--PROLIPOPROTEIN DIACYLGLYCERYL TRANSFERASE"/>
    <property type="match status" value="1"/>
</dbReference>
<comment type="caution">
    <text evidence="8">The sequence shown here is derived from an EMBL/GenBank/DDBJ whole genome shotgun (WGS) entry which is preliminary data.</text>
</comment>
<name>A0A316TMB2_9BACT</name>
<comment type="similarity">
    <text evidence="1 7">Belongs to the Lgt family.</text>
</comment>
<evidence type="ECO:0000313" key="8">
    <source>
        <dbReference type="EMBL" id="PWN05733.1"/>
    </source>
</evidence>
<feature type="binding site" evidence="7">
    <location>
        <position position="217"/>
    </location>
    <ligand>
        <name>a 1,2-diacyl-sn-glycero-3-phospho-(1'-sn-glycerol)</name>
        <dbReference type="ChEBI" id="CHEBI:64716"/>
    </ligand>
</feature>